<protein>
    <submittedName>
        <fullName evidence="1">Uncharacterized protein</fullName>
    </submittedName>
</protein>
<dbReference type="EMBL" id="VSWD01000005">
    <property type="protein sequence ID" value="KAK3102064.1"/>
    <property type="molecule type" value="Genomic_DNA"/>
</dbReference>
<organism evidence="1 2">
    <name type="scientific">Pinctada imbricata</name>
    <name type="common">Atlantic pearl-oyster</name>
    <name type="synonym">Pinctada martensii</name>
    <dbReference type="NCBI Taxonomy" id="66713"/>
    <lineage>
        <taxon>Eukaryota</taxon>
        <taxon>Metazoa</taxon>
        <taxon>Spiralia</taxon>
        <taxon>Lophotrochozoa</taxon>
        <taxon>Mollusca</taxon>
        <taxon>Bivalvia</taxon>
        <taxon>Autobranchia</taxon>
        <taxon>Pteriomorphia</taxon>
        <taxon>Pterioida</taxon>
        <taxon>Pterioidea</taxon>
        <taxon>Pteriidae</taxon>
        <taxon>Pinctada</taxon>
    </lineage>
</organism>
<keyword evidence="2" id="KW-1185">Reference proteome</keyword>
<comment type="caution">
    <text evidence="1">The sequence shown here is derived from an EMBL/GenBank/DDBJ whole genome shotgun (WGS) entry which is preliminary data.</text>
</comment>
<name>A0AA88YBK2_PINIB</name>
<sequence length="107" mass="12106">MFLNPALDLLERQNVGFRIGTISLVSPTCADDQLLLSRNTHELATITSVQEEFSNMERYRLSEQKSKVMILGNRKTTADEISLNGKALEQVKEYKHIGINNSVRDNP</sequence>
<accession>A0AA88YBK2</accession>
<evidence type="ECO:0000313" key="1">
    <source>
        <dbReference type="EMBL" id="KAK3102064.1"/>
    </source>
</evidence>
<evidence type="ECO:0000313" key="2">
    <source>
        <dbReference type="Proteomes" id="UP001186944"/>
    </source>
</evidence>
<dbReference type="AlphaFoldDB" id="A0AA88YBK2"/>
<proteinExistence type="predicted"/>
<gene>
    <name evidence="1" type="ORF">FSP39_008496</name>
</gene>
<dbReference type="Proteomes" id="UP001186944">
    <property type="component" value="Unassembled WGS sequence"/>
</dbReference>
<reference evidence="1" key="1">
    <citation type="submission" date="2019-08" db="EMBL/GenBank/DDBJ databases">
        <title>The improved chromosome-level genome for the pearl oyster Pinctada fucata martensii using PacBio sequencing and Hi-C.</title>
        <authorList>
            <person name="Zheng Z."/>
        </authorList>
    </citation>
    <scope>NUCLEOTIDE SEQUENCE</scope>
    <source>
        <strain evidence="1">ZZ-2019</strain>
        <tissue evidence="1">Adductor muscle</tissue>
    </source>
</reference>